<dbReference type="RefSeq" id="WP_350932600.1">
    <property type="nucleotide sequence ID" value="NZ_CP157762.1"/>
</dbReference>
<protein>
    <recommendedName>
        <fullName evidence="3">Terminase</fullName>
    </recommendedName>
</protein>
<proteinExistence type="predicted"/>
<reference evidence="2" key="2">
    <citation type="submission" date="2024-06" db="EMBL/GenBank/DDBJ databases">
        <title>Micromonospora mangrovi CCTCC AA 2012012 genome sequences.</title>
        <authorList>
            <person name="Gao J."/>
        </authorList>
    </citation>
    <scope>NUCLEOTIDE SEQUENCE</scope>
    <source>
        <strain evidence="2">CCTCC AA 2012012</strain>
    </source>
</reference>
<evidence type="ECO:0000313" key="2">
    <source>
        <dbReference type="EMBL" id="XCH73673.1"/>
    </source>
</evidence>
<organism evidence="2">
    <name type="scientific">Micromonospora sp. CCTCC AA 2012012</name>
    <dbReference type="NCBI Taxonomy" id="3111921"/>
    <lineage>
        <taxon>Bacteria</taxon>
        <taxon>Bacillati</taxon>
        <taxon>Actinomycetota</taxon>
        <taxon>Actinomycetes</taxon>
        <taxon>Micromonosporales</taxon>
        <taxon>Micromonosporaceae</taxon>
        <taxon>Micromonospora</taxon>
    </lineage>
</organism>
<evidence type="ECO:0008006" key="3">
    <source>
        <dbReference type="Google" id="ProtNLM"/>
    </source>
</evidence>
<dbReference type="AlphaFoldDB" id="A0AAU8HCR3"/>
<gene>
    <name evidence="2" type="ORF">ABUL08_25885</name>
    <name evidence="1" type="ORF">VK199_25805</name>
</gene>
<name>A0AAU8HCR3_9ACTN</name>
<sequence>MSVFVVPPLDEQPWPSLGPQLCDFLEERAIHGPGDLRGRPASIDVEKRALLYRAYEVYPRGHPRAGRRRFKRAAISLRKGTAKTELAAWVAYAELHPEAPVRAAGFHLVDGVWQPVGAPVTDPYIPMLAYTEEQTEELAYGALLVMCTEGPDADLFDSGKEHITRIDGEGKAEAVAGSPSAADGARTTFQHFDETHRMLLPRLKDARQTMRNNLPKRVLADAWELETTTTYGEGQGSCAEDTHQYAEMIAAGKARDPSLFFFHREASWRDDEDLEDREQLKAAIREASGPAIAAWPDFEGQVESIASLYQQPDTDKMYFQRVWLNRRRSAERNAFDPARWETLARREVRIEHGEPITIGFDGARWRDAVGFIATHIETGFQWPLRYWVRPDDAEGWEVTDDDVDGVLTEAMDLYAVRLVYADPPRFESAVARWSGRWGERRVLEWYTNRPRQIGQAMRAYRTAQTSGELTHNGDTTYAEHIGNSVRGDLKIRDDDETPLWTIYKVRPDSTKYIDLAMAGCLSWRARLDALAKGGWKRKKRKQIIVRR</sequence>
<dbReference type="EMBL" id="CP159342">
    <property type="protein sequence ID" value="XCH73673.1"/>
    <property type="molecule type" value="Genomic_DNA"/>
</dbReference>
<evidence type="ECO:0000313" key="1">
    <source>
        <dbReference type="EMBL" id="XBP92976.1"/>
    </source>
</evidence>
<accession>A0AAU8HCR3</accession>
<reference evidence="1" key="1">
    <citation type="submission" date="2024-01" db="EMBL/GenBank/DDBJ databases">
        <title>The genome sequence of Micromonospora mangrovi CCTCC AA 2012012.</title>
        <authorList>
            <person name="Gao J."/>
        </authorList>
    </citation>
    <scope>NUCLEOTIDE SEQUENCE</scope>
    <source>
        <strain evidence="1">CCTCC AA 2012012</strain>
    </source>
</reference>
<dbReference type="EMBL" id="CP157762">
    <property type="protein sequence ID" value="XBP92976.1"/>
    <property type="molecule type" value="Genomic_DNA"/>
</dbReference>